<dbReference type="Proteomes" id="UP000194236">
    <property type="component" value="Unassembled WGS sequence"/>
</dbReference>
<dbReference type="EMBL" id="MUJZ01053501">
    <property type="protein sequence ID" value="OTF73027.1"/>
    <property type="molecule type" value="Genomic_DNA"/>
</dbReference>
<reference evidence="2 3" key="1">
    <citation type="submission" date="2017-03" db="EMBL/GenBank/DDBJ databases">
        <title>Genome Survey of Euroglyphus maynei.</title>
        <authorList>
            <person name="Arlian L.G."/>
            <person name="Morgan M.S."/>
            <person name="Rider S.D."/>
        </authorList>
    </citation>
    <scope>NUCLEOTIDE SEQUENCE [LARGE SCALE GENOMIC DNA]</scope>
    <source>
        <strain evidence="2">Arlian Lab</strain>
        <tissue evidence="2">Whole body</tissue>
    </source>
</reference>
<evidence type="ECO:0000313" key="2">
    <source>
        <dbReference type="EMBL" id="OTF73027.1"/>
    </source>
</evidence>
<feature type="compositionally biased region" description="Polar residues" evidence="1">
    <location>
        <begin position="176"/>
        <end position="188"/>
    </location>
</feature>
<organism evidence="2 3">
    <name type="scientific">Euroglyphus maynei</name>
    <name type="common">Mayne's house dust mite</name>
    <dbReference type="NCBI Taxonomy" id="6958"/>
    <lineage>
        <taxon>Eukaryota</taxon>
        <taxon>Metazoa</taxon>
        <taxon>Ecdysozoa</taxon>
        <taxon>Arthropoda</taxon>
        <taxon>Chelicerata</taxon>
        <taxon>Arachnida</taxon>
        <taxon>Acari</taxon>
        <taxon>Acariformes</taxon>
        <taxon>Sarcoptiformes</taxon>
        <taxon>Astigmata</taxon>
        <taxon>Psoroptidia</taxon>
        <taxon>Analgoidea</taxon>
        <taxon>Pyroglyphidae</taxon>
        <taxon>Pyroglyphinae</taxon>
        <taxon>Euroglyphus</taxon>
    </lineage>
</organism>
<sequence length="220" mass="24394">MLDYGETITFTGEYMQGDDGQIIATFQNEKGEKTEVIVQRSTVPADTAELLITGNDNLEEINTLNVAIDQTTATEIPANNHEDQSIVVDQHQIPIDNVQKQDDSTVVVPEVKSIVEENLASIVNEKKMDATESTLVSKVVENKVENECKEKMPVSPLKTNTKPIEHNEKDLKTIVNNNNNDKVSTHSPTIKPATILKSEPKKTNTKWSNLSNKSKKPAID</sequence>
<feature type="non-terminal residue" evidence="2">
    <location>
        <position position="220"/>
    </location>
</feature>
<protein>
    <submittedName>
        <fullName evidence="2">Uncharacterized protein</fullName>
    </submittedName>
</protein>
<dbReference type="AlphaFoldDB" id="A0A1Y3AYG6"/>
<proteinExistence type="predicted"/>
<accession>A0A1Y3AYG6</accession>
<gene>
    <name evidence="2" type="ORF">BLA29_011052</name>
</gene>
<comment type="caution">
    <text evidence="2">The sequence shown here is derived from an EMBL/GenBank/DDBJ whole genome shotgun (WGS) entry which is preliminary data.</text>
</comment>
<dbReference type="OrthoDB" id="10580780at2759"/>
<feature type="region of interest" description="Disordered" evidence="1">
    <location>
        <begin position="176"/>
        <end position="220"/>
    </location>
</feature>
<keyword evidence="3" id="KW-1185">Reference proteome</keyword>
<evidence type="ECO:0000313" key="3">
    <source>
        <dbReference type="Proteomes" id="UP000194236"/>
    </source>
</evidence>
<evidence type="ECO:0000256" key="1">
    <source>
        <dbReference type="SAM" id="MobiDB-lite"/>
    </source>
</evidence>
<name>A0A1Y3AYG6_EURMA</name>